<dbReference type="EMBL" id="HBFE01004699">
    <property type="protein sequence ID" value="CAD8726935.1"/>
    <property type="molecule type" value="Transcribed_RNA"/>
</dbReference>
<dbReference type="AlphaFoldDB" id="A0A7S0XNZ5"/>
<accession>A0A7S0XNZ5</accession>
<protein>
    <submittedName>
        <fullName evidence="2">Uncharacterized protein</fullName>
    </submittedName>
</protein>
<feature type="region of interest" description="Disordered" evidence="1">
    <location>
        <begin position="26"/>
        <end position="63"/>
    </location>
</feature>
<proteinExistence type="predicted"/>
<organism evidence="2">
    <name type="scientific">Erythrolobus madagascarensis</name>
    <dbReference type="NCBI Taxonomy" id="708628"/>
    <lineage>
        <taxon>Eukaryota</taxon>
        <taxon>Rhodophyta</taxon>
        <taxon>Bangiophyceae</taxon>
        <taxon>Porphyridiales</taxon>
        <taxon>Porphyridiaceae</taxon>
        <taxon>Erythrolobus</taxon>
    </lineage>
</organism>
<evidence type="ECO:0000256" key="1">
    <source>
        <dbReference type="SAM" id="MobiDB-lite"/>
    </source>
</evidence>
<feature type="compositionally biased region" description="Basic and acidic residues" evidence="1">
    <location>
        <begin position="47"/>
        <end position="63"/>
    </location>
</feature>
<gene>
    <name evidence="2" type="ORF">EMAD1354_LOCUS3016</name>
</gene>
<sequence length="208" mass="22987">MKSNPKVNAFKESSEGLFLDLQELQPVELARQSRTRTPTPSRRGRNREHAPERPDLRTRYSDTSSKLKEVVNDQIDAGRSRPVSLFGHQSSRPSLSRAKVSRSVTFDSSNEMMSSGSSLSTSFQPSASPMDAILSPAKGRAGQGRLRNYTVDGLCELTSKTGSACVTPGVPVTRDHSLELEPFESRTNQDQLCIPCNDQNDSVQMPMW</sequence>
<name>A0A7S0XNZ5_9RHOD</name>
<evidence type="ECO:0000313" key="2">
    <source>
        <dbReference type="EMBL" id="CAD8726935.1"/>
    </source>
</evidence>
<reference evidence="2" key="1">
    <citation type="submission" date="2021-01" db="EMBL/GenBank/DDBJ databases">
        <authorList>
            <person name="Corre E."/>
            <person name="Pelletier E."/>
            <person name="Niang G."/>
            <person name="Scheremetjew M."/>
            <person name="Finn R."/>
            <person name="Kale V."/>
            <person name="Holt S."/>
            <person name="Cochrane G."/>
            <person name="Meng A."/>
            <person name="Brown T."/>
            <person name="Cohen L."/>
        </authorList>
    </citation>
    <scope>NUCLEOTIDE SEQUENCE</scope>
    <source>
        <strain evidence="2">CCMP3276</strain>
    </source>
</reference>